<gene>
    <name evidence="3" type="ORF">B0T21DRAFT_376471</name>
</gene>
<feature type="region of interest" description="Disordered" evidence="1">
    <location>
        <begin position="1"/>
        <end position="25"/>
    </location>
</feature>
<dbReference type="SUPFAM" id="SSF56112">
    <property type="entry name" value="Protein kinase-like (PK-like)"/>
    <property type="match status" value="1"/>
</dbReference>
<dbReference type="Gene3D" id="3.90.1200.10">
    <property type="match status" value="1"/>
</dbReference>
<accession>A0AA40DRA1</accession>
<feature type="domain" description="Aminoglycoside phosphotransferase" evidence="2">
    <location>
        <begin position="68"/>
        <end position="301"/>
    </location>
</feature>
<organism evidence="3 4">
    <name type="scientific">Apiosordaria backusii</name>
    <dbReference type="NCBI Taxonomy" id="314023"/>
    <lineage>
        <taxon>Eukaryota</taxon>
        <taxon>Fungi</taxon>
        <taxon>Dikarya</taxon>
        <taxon>Ascomycota</taxon>
        <taxon>Pezizomycotina</taxon>
        <taxon>Sordariomycetes</taxon>
        <taxon>Sordariomycetidae</taxon>
        <taxon>Sordariales</taxon>
        <taxon>Lasiosphaeriaceae</taxon>
        <taxon>Apiosordaria</taxon>
    </lineage>
</organism>
<dbReference type="AlphaFoldDB" id="A0AA40DRA1"/>
<protein>
    <submittedName>
        <fullName evidence="3">Kinase-like domain-containing protein</fullName>
    </submittedName>
</protein>
<keyword evidence="4" id="KW-1185">Reference proteome</keyword>
<reference evidence="3" key="1">
    <citation type="submission" date="2023-06" db="EMBL/GenBank/DDBJ databases">
        <title>Genome-scale phylogeny and comparative genomics of the fungal order Sordariales.</title>
        <authorList>
            <consortium name="Lawrence Berkeley National Laboratory"/>
            <person name="Hensen N."/>
            <person name="Bonometti L."/>
            <person name="Westerberg I."/>
            <person name="Brannstrom I.O."/>
            <person name="Guillou S."/>
            <person name="Cros-Aarteil S."/>
            <person name="Calhoun S."/>
            <person name="Haridas S."/>
            <person name="Kuo A."/>
            <person name="Mondo S."/>
            <person name="Pangilinan J."/>
            <person name="Riley R."/>
            <person name="Labutti K."/>
            <person name="Andreopoulos B."/>
            <person name="Lipzen A."/>
            <person name="Chen C."/>
            <person name="Yanf M."/>
            <person name="Daum C."/>
            <person name="Ng V."/>
            <person name="Clum A."/>
            <person name="Steindorff A."/>
            <person name="Ohm R."/>
            <person name="Martin F."/>
            <person name="Silar P."/>
            <person name="Natvig D."/>
            <person name="Lalanne C."/>
            <person name="Gautier V."/>
            <person name="Ament-Velasquez S.L."/>
            <person name="Kruys A."/>
            <person name="Hutchinson M.I."/>
            <person name="Powell A.J."/>
            <person name="Barry K."/>
            <person name="Miller A.N."/>
            <person name="Grigoriev I.V."/>
            <person name="Debuchy R."/>
            <person name="Gladieux P."/>
            <person name="Thoren M.H."/>
            <person name="Johannesson H."/>
        </authorList>
    </citation>
    <scope>NUCLEOTIDE SEQUENCE</scope>
    <source>
        <strain evidence="3">CBS 540.89</strain>
    </source>
</reference>
<evidence type="ECO:0000256" key="1">
    <source>
        <dbReference type="SAM" id="MobiDB-lite"/>
    </source>
</evidence>
<proteinExistence type="predicted"/>
<dbReference type="Proteomes" id="UP001172159">
    <property type="component" value="Unassembled WGS sequence"/>
</dbReference>
<feature type="region of interest" description="Disordered" evidence="1">
    <location>
        <begin position="342"/>
        <end position="363"/>
    </location>
</feature>
<feature type="compositionally biased region" description="Basic and acidic residues" evidence="1">
    <location>
        <begin position="342"/>
        <end position="354"/>
    </location>
</feature>
<evidence type="ECO:0000259" key="2">
    <source>
        <dbReference type="Pfam" id="PF01636"/>
    </source>
</evidence>
<evidence type="ECO:0000313" key="3">
    <source>
        <dbReference type="EMBL" id="KAK0710362.1"/>
    </source>
</evidence>
<sequence length="427" mass="48776">MPPTSSTMARPSENWSGFAGLGPESDKSKRIKLVLSSANFEHLKKCAIDSRRRHQTSLPPDIDCGINLTQFATGFNNLVLELTFSDDVYWIARIPYRTTDDNTKTSLLSEIATMNIVRQRTSIPIPRIFEFETSIDGPFGYPYVLMEYLGGRQLDRGLARSIPRQYHTKVAKQLANVFTELQNLTFSRIGRLWCGETADQPVEIIPMEWHHSPGPLETSLEYFYNQRQGENREIVALHPDNADWLTACWVLKTALAHTVIEDRVRGPFPLCHLDLHFGNLLFDEEYNLTGVLDWSNAQAAPLEQLSVCPELVIFPGLSEEENQPIVEFKKLVIQFVKEMENDKAKEEEKGERKTPPLGQQQGNMKQIQHLTPLSIYMVSESAELMHRQYMASPKGSLWAAKRVAKLIYGKHIIWEQLREVYGCMPLL</sequence>
<dbReference type="InterPro" id="IPR002575">
    <property type="entry name" value="Aminoglycoside_PTrfase"/>
</dbReference>
<feature type="compositionally biased region" description="Polar residues" evidence="1">
    <location>
        <begin position="1"/>
        <end position="15"/>
    </location>
</feature>
<name>A0AA40DRA1_9PEZI</name>
<dbReference type="Pfam" id="PF01636">
    <property type="entry name" value="APH"/>
    <property type="match status" value="1"/>
</dbReference>
<keyword evidence="3" id="KW-0418">Kinase</keyword>
<dbReference type="GO" id="GO:0016301">
    <property type="term" value="F:kinase activity"/>
    <property type="evidence" value="ECO:0007669"/>
    <property type="project" value="UniProtKB-KW"/>
</dbReference>
<comment type="caution">
    <text evidence="3">The sequence shown here is derived from an EMBL/GenBank/DDBJ whole genome shotgun (WGS) entry which is preliminary data.</text>
</comment>
<dbReference type="InterPro" id="IPR051678">
    <property type="entry name" value="AGP_Transferase"/>
</dbReference>
<dbReference type="PANTHER" id="PTHR21310">
    <property type="entry name" value="AMINOGLYCOSIDE PHOSPHOTRANSFERASE-RELATED-RELATED"/>
    <property type="match status" value="1"/>
</dbReference>
<evidence type="ECO:0000313" key="4">
    <source>
        <dbReference type="Proteomes" id="UP001172159"/>
    </source>
</evidence>
<dbReference type="PANTHER" id="PTHR21310:SF15">
    <property type="entry name" value="AMINOGLYCOSIDE PHOSPHOTRANSFERASE DOMAIN-CONTAINING PROTEIN"/>
    <property type="match status" value="1"/>
</dbReference>
<keyword evidence="3" id="KW-0808">Transferase</keyword>
<dbReference type="EMBL" id="JAUKTV010000017">
    <property type="protein sequence ID" value="KAK0710362.1"/>
    <property type="molecule type" value="Genomic_DNA"/>
</dbReference>
<dbReference type="InterPro" id="IPR011009">
    <property type="entry name" value="Kinase-like_dom_sf"/>
</dbReference>